<comment type="subcellular location">
    <subcellularLocation>
        <location evidence="1">Membrane</location>
        <topology evidence="1">Multi-pass membrane protein</topology>
    </subcellularLocation>
</comment>
<organism evidence="7 8">
    <name type="scientific">Cathartes aura</name>
    <name type="common">Turkey vulture</name>
    <name type="synonym">Vultur aura</name>
    <dbReference type="NCBI Taxonomy" id="43455"/>
    <lineage>
        <taxon>Eukaryota</taxon>
        <taxon>Metazoa</taxon>
        <taxon>Chordata</taxon>
        <taxon>Craniata</taxon>
        <taxon>Vertebrata</taxon>
        <taxon>Euteleostomi</taxon>
        <taxon>Archelosauria</taxon>
        <taxon>Archosauria</taxon>
        <taxon>Dinosauria</taxon>
        <taxon>Saurischia</taxon>
        <taxon>Theropoda</taxon>
        <taxon>Coelurosauria</taxon>
        <taxon>Aves</taxon>
        <taxon>Neognathae</taxon>
        <taxon>Neoaves</taxon>
        <taxon>Telluraves</taxon>
        <taxon>Accipitrimorphae</taxon>
        <taxon>Accipitriformes</taxon>
        <taxon>Cathartidae</taxon>
        <taxon>Cathartes</taxon>
    </lineage>
</organism>
<keyword evidence="7" id="KW-0675">Receptor</keyword>
<evidence type="ECO:0000256" key="3">
    <source>
        <dbReference type="ARBA" id="ARBA00022989"/>
    </source>
</evidence>
<evidence type="ECO:0000256" key="4">
    <source>
        <dbReference type="ARBA" id="ARBA00023136"/>
    </source>
</evidence>
<evidence type="ECO:0000256" key="5">
    <source>
        <dbReference type="SAM" id="Phobius"/>
    </source>
</evidence>
<evidence type="ECO:0000313" key="8">
    <source>
        <dbReference type="Proteomes" id="UP000053745"/>
    </source>
</evidence>
<keyword evidence="8" id="KW-1185">Reference proteome</keyword>
<dbReference type="GO" id="GO:0005886">
    <property type="term" value="C:plasma membrane"/>
    <property type="evidence" value="ECO:0007669"/>
    <property type="project" value="TreeGrafter"/>
</dbReference>
<dbReference type="GO" id="GO:0008528">
    <property type="term" value="F:G protein-coupled peptide receptor activity"/>
    <property type="evidence" value="ECO:0007669"/>
    <property type="project" value="TreeGrafter"/>
</dbReference>
<dbReference type="Gene3D" id="1.20.1070.10">
    <property type="entry name" value="Rhodopsin 7-helix transmembrane proteins"/>
    <property type="match status" value="1"/>
</dbReference>
<sequence length="126" mass="14451">RLAKSTLLLIPLFGIHYIMFAFFPDNFKAEVKLVFELVVGSFQTLGHQSGFVVAVLYCFLNGEVQAELKRKWRRWHLERFLGSDMKYHHPSLGSNGTNFSTQISMLTKCSPKTRRCSGFQAEFSLV</sequence>
<protein>
    <submittedName>
        <fullName evidence="7">Vasoactive intestinal polypeptide receptor</fullName>
    </submittedName>
</protein>
<name>A0A091L2T0_CATAU</name>
<proteinExistence type="predicted"/>
<dbReference type="Pfam" id="PF00002">
    <property type="entry name" value="7tm_2"/>
    <property type="match status" value="1"/>
</dbReference>
<dbReference type="InterPro" id="IPR017981">
    <property type="entry name" value="GPCR_2-like_7TM"/>
</dbReference>
<gene>
    <name evidence="7" type="ORF">N323_04079</name>
</gene>
<feature type="transmembrane region" description="Helical" evidence="5">
    <location>
        <begin position="44"/>
        <end position="64"/>
    </location>
</feature>
<evidence type="ECO:0000256" key="2">
    <source>
        <dbReference type="ARBA" id="ARBA00022692"/>
    </source>
</evidence>
<dbReference type="GO" id="GO:0004999">
    <property type="term" value="F:vasoactive intestinal polypeptide receptor activity"/>
    <property type="evidence" value="ECO:0007669"/>
    <property type="project" value="TreeGrafter"/>
</dbReference>
<feature type="non-terminal residue" evidence="7">
    <location>
        <position position="1"/>
    </location>
</feature>
<dbReference type="EMBL" id="KL297897">
    <property type="protein sequence ID" value="KFP50749.1"/>
    <property type="molecule type" value="Genomic_DNA"/>
</dbReference>
<evidence type="ECO:0000313" key="7">
    <source>
        <dbReference type="EMBL" id="KFP50749.1"/>
    </source>
</evidence>
<feature type="domain" description="G-protein coupled receptors family 2 profile 2" evidence="6">
    <location>
        <begin position="1"/>
        <end position="61"/>
    </location>
</feature>
<dbReference type="OrthoDB" id="5967113at2759"/>
<dbReference type="PANTHER" id="PTHR45620:SF24">
    <property type="entry name" value="VASOACTIVE INTESTINAL POLYPEPTIDE RECEPTOR 1"/>
    <property type="match status" value="1"/>
</dbReference>
<keyword evidence="2 5" id="KW-0812">Transmembrane</keyword>
<accession>A0A091L2T0</accession>
<feature type="non-terminal residue" evidence="7">
    <location>
        <position position="126"/>
    </location>
</feature>
<dbReference type="InterPro" id="IPR000832">
    <property type="entry name" value="GPCR_2_secretin-like"/>
</dbReference>
<evidence type="ECO:0000256" key="1">
    <source>
        <dbReference type="ARBA" id="ARBA00004141"/>
    </source>
</evidence>
<dbReference type="GO" id="GO:0007188">
    <property type="term" value="P:adenylate cyclase-modulating G protein-coupled receptor signaling pathway"/>
    <property type="evidence" value="ECO:0007669"/>
    <property type="project" value="TreeGrafter"/>
</dbReference>
<dbReference type="AlphaFoldDB" id="A0A091L2T0"/>
<reference evidence="7 8" key="1">
    <citation type="submission" date="2014-04" db="EMBL/GenBank/DDBJ databases">
        <title>Genome evolution of avian class.</title>
        <authorList>
            <person name="Zhang G."/>
            <person name="Li C."/>
        </authorList>
    </citation>
    <scope>NUCLEOTIDE SEQUENCE [LARGE SCALE GENOMIC DNA]</scope>
    <source>
        <strain evidence="7">BGI_N323</strain>
    </source>
</reference>
<dbReference type="InterPro" id="IPR050332">
    <property type="entry name" value="GPCR_2"/>
</dbReference>
<keyword evidence="3 5" id="KW-1133">Transmembrane helix</keyword>
<feature type="transmembrane region" description="Helical" evidence="5">
    <location>
        <begin position="7"/>
        <end position="24"/>
    </location>
</feature>
<keyword evidence="4 5" id="KW-0472">Membrane</keyword>
<dbReference type="Proteomes" id="UP000053745">
    <property type="component" value="Unassembled WGS sequence"/>
</dbReference>
<dbReference type="GO" id="GO:0007166">
    <property type="term" value="P:cell surface receptor signaling pathway"/>
    <property type="evidence" value="ECO:0007669"/>
    <property type="project" value="InterPro"/>
</dbReference>
<evidence type="ECO:0000259" key="6">
    <source>
        <dbReference type="PROSITE" id="PS50261"/>
    </source>
</evidence>
<dbReference type="PROSITE" id="PS50261">
    <property type="entry name" value="G_PROTEIN_RECEP_F2_4"/>
    <property type="match status" value="1"/>
</dbReference>
<dbReference type="PANTHER" id="PTHR45620">
    <property type="entry name" value="PDF RECEPTOR-LIKE PROTEIN-RELATED"/>
    <property type="match status" value="1"/>
</dbReference>
<dbReference type="GO" id="GO:0017046">
    <property type="term" value="F:peptide hormone binding"/>
    <property type="evidence" value="ECO:0007669"/>
    <property type="project" value="TreeGrafter"/>
</dbReference>